<keyword evidence="3" id="KW-1185">Reference proteome</keyword>
<dbReference type="AlphaFoldDB" id="A0A9P8III0"/>
<evidence type="ECO:0000256" key="1">
    <source>
        <dbReference type="SAM" id="MobiDB-lite"/>
    </source>
</evidence>
<feature type="compositionally biased region" description="Polar residues" evidence="1">
    <location>
        <begin position="107"/>
        <end position="120"/>
    </location>
</feature>
<reference evidence="2" key="1">
    <citation type="submission" date="2021-03" db="EMBL/GenBank/DDBJ databases">
        <title>Comparative genomics and phylogenomic investigation of the class Geoglossomycetes provide insights into ecological specialization and systematics.</title>
        <authorList>
            <person name="Melie T."/>
            <person name="Pirro S."/>
            <person name="Miller A.N."/>
            <person name="Quandt A."/>
        </authorList>
    </citation>
    <scope>NUCLEOTIDE SEQUENCE</scope>
    <source>
        <strain evidence="2">CAQ_001_2017</strain>
    </source>
</reference>
<name>A0A9P8III0_9PEZI</name>
<accession>A0A9P8III0</accession>
<feature type="compositionally biased region" description="Basic and acidic residues" evidence="1">
    <location>
        <begin position="37"/>
        <end position="76"/>
    </location>
</feature>
<evidence type="ECO:0000313" key="2">
    <source>
        <dbReference type="EMBL" id="KAH0553365.1"/>
    </source>
</evidence>
<feature type="region of interest" description="Disordered" evidence="1">
    <location>
        <begin position="1"/>
        <end position="126"/>
    </location>
</feature>
<dbReference type="Proteomes" id="UP000750711">
    <property type="component" value="Unassembled WGS sequence"/>
</dbReference>
<comment type="caution">
    <text evidence="2">The sequence shown here is derived from an EMBL/GenBank/DDBJ whole genome shotgun (WGS) entry which is preliminary data.</text>
</comment>
<dbReference type="EMBL" id="JAGHQM010001510">
    <property type="protein sequence ID" value="KAH0553365.1"/>
    <property type="molecule type" value="Genomic_DNA"/>
</dbReference>
<organism evidence="2 3">
    <name type="scientific">Trichoglossum hirsutum</name>
    <dbReference type="NCBI Taxonomy" id="265104"/>
    <lineage>
        <taxon>Eukaryota</taxon>
        <taxon>Fungi</taxon>
        <taxon>Dikarya</taxon>
        <taxon>Ascomycota</taxon>
        <taxon>Pezizomycotina</taxon>
        <taxon>Geoglossomycetes</taxon>
        <taxon>Geoglossales</taxon>
        <taxon>Geoglossaceae</taxon>
        <taxon>Trichoglossum</taxon>
    </lineage>
</organism>
<protein>
    <submittedName>
        <fullName evidence="2">Uncharacterized protein</fullName>
    </submittedName>
</protein>
<gene>
    <name evidence="2" type="ORF">GP486_006564</name>
</gene>
<evidence type="ECO:0000313" key="3">
    <source>
        <dbReference type="Proteomes" id="UP000750711"/>
    </source>
</evidence>
<proteinExistence type="predicted"/>
<sequence>MTDKVTNHDAPAGAVAGSESSQQPTKKSEIDDTSPEVAERKDPETQPQLVDKKQQVAQQKESEPQPKAPETQRKDSGLQQKDPGLQQKDPETQTHPHGPVRQDTPIKENTGTRVGSSPATFGTKRYRKSYRIQGVSKDHKKGDLKNILDHLIKNDSTKEITVHSLAYEPTQKGPKATKTATISFERDLEPILDGKIKESHHINNLTMDGDFIGFTPLDSSEADDYDIDFIAIHGLGGHPFGSFKERSGEHMWLRDSLPQNIGKVRVLTYGYDSRVPNSKSFQDLTAMAGTFRAALKTVRVSGEQITFVIESYQLLG</sequence>